<protein>
    <submittedName>
        <fullName evidence="2">Uncharacterized protein</fullName>
    </submittedName>
</protein>
<dbReference type="EMBL" id="SRLO01000153">
    <property type="protein sequence ID" value="TNN71172.1"/>
    <property type="molecule type" value="Genomic_DNA"/>
</dbReference>
<feature type="region of interest" description="Disordered" evidence="1">
    <location>
        <begin position="171"/>
        <end position="211"/>
    </location>
</feature>
<feature type="compositionally biased region" description="Acidic residues" evidence="1">
    <location>
        <begin position="181"/>
        <end position="198"/>
    </location>
</feature>
<proteinExistence type="predicted"/>
<feature type="region of interest" description="Disordered" evidence="1">
    <location>
        <begin position="1"/>
        <end position="49"/>
    </location>
</feature>
<accession>A0A4Z2I1R6</accession>
<dbReference type="Proteomes" id="UP000314294">
    <property type="component" value="Unassembled WGS sequence"/>
</dbReference>
<gene>
    <name evidence="2" type="ORF">EYF80_018520</name>
</gene>
<feature type="compositionally biased region" description="Basic residues" evidence="1">
    <location>
        <begin position="8"/>
        <end position="17"/>
    </location>
</feature>
<evidence type="ECO:0000256" key="1">
    <source>
        <dbReference type="SAM" id="MobiDB-lite"/>
    </source>
</evidence>
<feature type="compositionally biased region" description="Basic and acidic residues" evidence="1">
    <location>
        <begin position="171"/>
        <end position="180"/>
    </location>
</feature>
<reference evidence="2 3" key="1">
    <citation type="submission" date="2019-03" db="EMBL/GenBank/DDBJ databases">
        <title>First draft genome of Liparis tanakae, snailfish: a comprehensive survey of snailfish specific genes.</title>
        <authorList>
            <person name="Kim W."/>
            <person name="Song I."/>
            <person name="Jeong J.-H."/>
            <person name="Kim D."/>
            <person name="Kim S."/>
            <person name="Ryu S."/>
            <person name="Song J.Y."/>
            <person name="Lee S.K."/>
        </authorList>
    </citation>
    <scope>NUCLEOTIDE SEQUENCE [LARGE SCALE GENOMIC DNA]</scope>
    <source>
        <tissue evidence="2">Muscle</tissue>
    </source>
</reference>
<organism evidence="2 3">
    <name type="scientific">Liparis tanakae</name>
    <name type="common">Tanaka's snailfish</name>
    <dbReference type="NCBI Taxonomy" id="230148"/>
    <lineage>
        <taxon>Eukaryota</taxon>
        <taxon>Metazoa</taxon>
        <taxon>Chordata</taxon>
        <taxon>Craniata</taxon>
        <taxon>Vertebrata</taxon>
        <taxon>Euteleostomi</taxon>
        <taxon>Actinopterygii</taxon>
        <taxon>Neopterygii</taxon>
        <taxon>Teleostei</taxon>
        <taxon>Neoteleostei</taxon>
        <taxon>Acanthomorphata</taxon>
        <taxon>Eupercaria</taxon>
        <taxon>Perciformes</taxon>
        <taxon>Cottioidei</taxon>
        <taxon>Cottales</taxon>
        <taxon>Liparidae</taxon>
        <taxon>Liparis</taxon>
    </lineage>
</organism>
<sequence length="240" mass="27670">MEEEEVKKKRGKRRKRRVLLDQARSGSGSRSRSRESRSPCAKATSHQLMANSSQLLTKVVVKMTSVKRQRRSTSVVNTSCRKRPCSRMFLCARLHAPFLAMKRALFTRSRNTGLRGNREARPGRPNSSGMMLFRANISEKKEGKKEWNQTSFWGLQCVFTRGWNMSACTREEGGKWRGKEEEEEEEEEKEEEEEEEEVYMSALTKEANMPSSCSRSVSGLSYSRMFPLFITMTRSAVRMV</sequence>
<evidence type="ECO:0000313" key="3">
    <source>
        <dbReference type="Proteomes" id="UP000314294"/>
    </source>
</evidence>
<evidence type="ECO:0000313" key="2">
    <source>
        <dbReference type="EMBL" id="TNN71172.1"/>
    </source>
</evidence>
<comment type="caution">
    <text evidence="2">The sequence shown here is derived from an EMBL/GenBank/DDBJ whole genome shotgun (WGS) entry which is preliminary data.</text>
</comment>
<keyword evidence="3" id="KW-1185">Reference proteome</keyword>
<name>A0A4Z2I1R6_9TELE</name>
<dbReference type="AlphaFoldDB" id="A0A4Z2I1R6"/>